<dbReference type="GO" id="GO:0005576">
    <property type="term" value="C:extracellular region"/>
    <property type="evidence" value="ECO:0007669"/>
    <property type="project" value="UniProtKB-SubCell"/>
</dbReference>
<dbReference type="InterPro" id="IPR050557">
    <property type="entry name" value="RTX_toxin/Mannuronan_C5-epim"/>
</dbReference>
<evidence type="ECO:0000256" key="8">
    <source>
        <dbReference type="SAM" id="MobiDB-lite"/>
    </source>
</evidence>
<dbReference type="GO" id="GO:0005509">
    <property type="term" value="F:calcium ion binding"/>
    <property type="evidence" value="ECO:0007669"/>
    <property type="project" value="InterPro"/>
</dbReference>
<protein>
    <submittedName>
        <fullName evidence="9">Ca2+-binding RTX toxin-like protein</fullName>
    </submittedName>
</protein>
<keyword evidence="6" id="KW-0843">Virulence</keyword>
<dbReference type="GO" id="GO:0090729">
    <property type="term" value="F:toxin activity"/>
    <property type="evidence" value="ECO:0007669"/>
    <property type="project" value="UniProtKB-KW"/>
</dbReference>
<dbReference type="PRINTS" id="PR01488">
    <property type="entry name" value="RTXTOXINA"/>
</dbReference>
<evidence type="ECO:0000256" key="3">
    <source>
        <dbReference type="ARBA" id="ARBA00022525"/>
    </source>
</evidence>
<feature type="region of interest" description="Disordered" evidence="8">
    <location>
        <begin position="1160"/>
        <end position="1200"/>
    </location>
</feature>
<dbReference type="InterPro" id="IPR011049">
    <property type="entry name" value="Serralysin-like_metalloprot_C"/>
</dbReference>
<dbReference type="PROSITE" id="PS00330">
    <property type="entry name" value="HEMOLYSIN_CALCIUM"/>
    <property type="match status" value="8"/>
</dbReference>
<sequence>MTKTIDFNNLSRGTVVDNEYQSDGVTIQAWTAGGTGNRAMIFDTARPTGGDNDLATSNLGKALIISEDGDDCDPDDNARGGTFKFTFDAGADVKSLTFLDIEETAQVRFYDASGNLIATQNIAATGNNGQSVANFNVEGAHTMEVQLYGSGAIDNLVFDDAASLDGTVSGTSGDDVITVNYTGDPDGDRIDAGDAVLPGAAADDDLVEAGAGDDIVRAGEGDDVVYGDSGDDSLFGEAGDDTVFGGSGDDLVQGGTGDDVLYGDGGDTDGTTEFALDWDQIGSDGSQTLTVDGQSVKVSVSTPKNSNGHEWTVENGMLKNWDVVRDSTADISFDTEVSNVKFTLLDVDRLDEITIMAKDADGNLVEVDFEVTGVHSVNGNTVTGTQTNAPGPAANNSAQDIDVTIQGPIQQLWIVLDDGPERAYSGTVAVSDITFEIPSVDDGVDGNDTIMGGEGDDLIYGNGGDDVITGGTGDDVIYGDNGGNAPVGDAGRESFDWTGISDAQIDSTVTKDTGTVSVTYTRTVDTGKHISALGTETQNVNGIDVGDGVADKNAALFSEAQGKGNKGAFEWEFSEEVENVSFNINDIDGDGVVKVTAYDADGNKITVNLDGGKDLTLKDTDSVAGADTADSKGGYDPASTDDYSVTVSIPGPVAKIVVEHTQDGYNNSGIFVTEIFYDSVGDAAASAGGNDSIDGGEGDDVIYGEGGDDLITGGAGADQIYGGDDADTIKGGAGDTVDGGAGGNDHDVLDLTGQGTFIVTGPDGIGDPVTDSNGNGLDGRIVFVDAKGEPTGEIINFTEIEEIIGDERTNFDPDAIDDALDASEDGVSDLGNVLTNDTDPDGDTLTVGAVNGDETLVGTPVAGSAGGLVTINPDGTISFDANGEFDALAPGETAETTVTYTVDDGNGGTDTATVTVTVNGVNDGPDATDNTYTVTLTETAGDVDGNVITDDTGAGVDSDPEGDTLTVVAVGGTAAGVGTAVAGDNGGTFTINADGTVDFDAGDDFDDLGLGATRDTSVSYTIVDEHGAEDTAEITFTVTGINDGTVQGTAGDDIINPDIPYVDADGDIVDAGDGILPGAEGTDDDLIYGYGGNDSIAAGNGNDVVYGGTGDDTVKGNLGNDVLFGGEGDDNVQGGLGNDILDGGAGDDLLLGNEGDDTIAGGAGDDRVFGGEGDDELRGGSGDDAIEGSEGDDTLYGGTGDDDLWGGLDNDTVFGGDGNDTVAAEDGDDFLYGGEGDDLIYGGAGNDSIGDTAGSDTVYGGDGDDVIDVSNGNTAGALPDVAYPSQPSATIPGLTFPGYGADADPNNDKDFVDGGAGNDIIRTGDDDDSILGGSGNDRIYAGYDDDTVDGGTGDDMIEGAEGNDTLFGGEGDDVIYGGMENPLVDLVLFPDDEVDEFGFQDLVPENNGDLIFGGAGNDSIFGQDDDDTIYGDAGDDYL</sequence>
<dbReference type="InterPro" id="IPR001343">
    <property type="entry name" value="Hemolysn_Ca-bd"/>
</dbReference>
<accession>A0A7W9BIX6</accession>
<reference evidence="9 10" key="1">
    <citation type="submission" date="2020-08" db="EMBL/GenBank/DDBJ databases">
        <title>Genomic Encyclopedia of Type Strains, Phase IV (KMG-IV): sequencing the most valuable type-strain genomes for metagenomic binning, comparative biology and taxonomic classification.</title>
        <authorList>
            <person name="Goeker M."/>
        </authorList>
    </citation>
    <scope>NUCLEOTIDE SEQUENCE [LARGE SCALE GENOMIC DNA]</scope>
    <source>
        <strain evidence="9 10">DSM 101064</strain>
    </source>
</reference>
<dbReference type="PANTHER" id="PTHR38340">
    <property type="entry name" value="S-LAYER PROTEIN"/>
    <property type="match status" value="1"/>
</dbReference>
<proteinExistence type="predicted"/>
<dbReference type="Pfam" id="PF00353">
    <property type="entry name" value="HemolysinCabind"/>
    <property type="match status" value="11"/>
</dbReference>
<dbReference type="InterPro" id="IPR003995">
    <property type="entry name" value="RTX_toxin_determinant-A"/>
</dbReference>
<organism evidence="9 10">
    <name type="scientific">Yoonia ponticola</name>
    <dbReference type="NCBI Taxonomy" id="1524255"/>
    <lineage>
        <taxon>Bacteria</taxon>
        <taxon>Pseudomonadati</taxon>
        <taxon>Pseudomonadota</taxon>
        <taxon>Alphaproteobacteria</taxon>
        <taxon>Rhodobacterales</taxon>
        <taxon>Paracoccaceae</taxon>
        <taxon>Yoonia</taxon>
    </lineage>
</organism>
<dbReference type="GO" id="GO:0016020">
    <property type="term" value="C:membrane"/>
    <property type="evidence" value="ECO:0007669"/>
    <property type="project" value="UniProtKB-SubCell"/>
</dbReference>
<feature type="compositionally biased region" description="Acidic residues" evidence="8">
    <location>
        <begin position="1184"/>
        <end position="1193"/>
    </location>
</feature>
<dbReference type="PANTHER" id="PTHR38340:SF1">
    <property type="entry name" value="S-LAYER PROTEIN"/>
    <property type="match status" value="1"/>
</dbReference>
<evidence type="ECO:0000256" key="5">
    <source>
        <dbReference type="ARBA" id="ARBA00022737"/>
    </source>
</evidence>
<comment type="subcellular location">
    <subcellularLocation>
        <location evidence="1">Membrane</location>
    </subcellularLocation>
    <subcellularLocation>
        <location evidence="2">Secreted</location>
    </subcellularLocation>
</comment>
<keyword evidence="5" id="KW-0677">Repeat</keyword>
<dbReference type="SUPFAM" id="SSF51120">
    <property type="entry name" value="beta-Roll"/>
    <property type="match status" value="7"/>
</dbReference>
<evidence type="ECO:0000256" key="4">
    <source>
        <dbReference type="ARBA" id="ARBA00022656"/>
    </source>
</evidence>
<dbReference type="EMBL" id="JACIJM010000002">
    <property type="protein sequence ID" value="MBB5721408.1"/>
    <property type="molecule type" value="Genomic_DNA"/>
</dbReference>
<evidence type="ECO:0000256" key="1">
    <source>
        <dbReference type="ARBA" id="ARBA00004370"/>
    </source>
</evidence>
<feature type="non-terminal residue" evidence="9">
    <location>
        <position position="1438"/>
    </location>
</feature>
<comment type="caution">
    <text evidence="9">The sequence shown here is derived from an EMBL/GenBank/DDBJ whole genome shotgun (WGS) entry which is preliminary data.</text>
</comment>
<keyword evidence="3" id="KW-0964">Secreted</keyword>
<evidence type="ECO:0000256" key="6">
    <source>
        <dbReference type="ARBA" id="ARBA00023026"/>
    </source>
</evidence>
<dbReference type="PRINTS" id="PR00313">
    <property type="entry name" value="CABNDNGRPT"/>
</dbReference>
<gene>
    <name evidence="9" type="ORF">FHS72_001015</name>
</gene>
<keyword evidence="4" id="KW-0800">Toxin</keyword>
<evidence type="ECO:0000256" key="7">
    <source>
        <dbReference type="ARBA" id="ARBA00023136"/>
    </source>
</evidence>
<keyword evidence="7" id="KW-0472">Membrane</keyword>
<evidence type="ECO:0000313" key="10">
    <source>
        <dbReference type="Proteomes" id="UP000535415"/>
    </source>
</evidence>
<evidence type="ECO:0000256" key="2">
    <source>
        <dbReference type="ARBA" id="ARBA00004613"/>
    </source>
</evidence>
<dbReference type="InterPro" id="IPR018511">
    <property type="entry name" value="Hemolysin-typ_Ca-bd_CS"/>
</dbReference>
<dbReference type="Gene3D" id="2.150.10.10">
    <property type="entry name" value="Serralysin-like metalloprotease, C-terminal"/>
    <property type="match status" value="7"/>
</dbReference>
<name>A0A7W9BIX6_9RHOB</name>
<dbReference type="RefSeq" id="WP_183526491.1">
    <property type="nucleotide sequence ID" value="NZ_JACIJM010000002.1"/>
</dbReference>
<keyword evidence="10" id="KW-1185">Reference proteome</keyword>
<evidence type="ECO:0000313" key="9">
    <source>
        <dbReference type="EMBL" id="MBB5721408.1"/>
    </source>
</evidence>
<dbReference type="Pfam" id="PF17963">
    <property type="entry name" value="Big_9"/>
    <property type="match status" value="2"/>
</dbReference>
<dbReference type="Proteomes" id="UP000535415">
    <property type="component" value="Unassembled WGS sequence"/>
</dbReference>